<dbReference type="Gene3D" id="3.30.40.10">
    <property type="entry name" value="Zinc/RING finger domain, C3HC4 (zinc finger)"/>
    <property type="match status" value="1"/>
</dbReference>
<accession>A0AAW1QST7</accession>
<dbReference type="SMART" id="SM00291">
    <property type="entry name" value="ZnF_ZZ"/>
    <property type="match status" value="1"/>
</dbReference>
<dbReference type="InterPro" id="IPR001841">
    <property type="entry name" value="Znf_RING"/>
</dbReference>
<keyword evidence="1" id="KW-0479">Metal-binding</keyword>
<dbReference type="SUPFAM" id="SSF57850">
    <property type="entry name" value="RING/U-box"/>
    <property type="match status" value="2"/>
</dbReference>
<feature type="region of interest" description="Disordered" evidence="5">
    <location>
        <begin position="289"/>
        <end position="421"/>
    </location>
</feature>
<dbReference type="Pfam" id="PF00569">
    <property type="entry name" value="ZZ"/>
    <property type="match status" value="1"/>
</dbReference>
<gene>
    <name evidence="8" type="ORF">WJX72_008568</name>
</gene>
<dbReference type="PROSITE" id="PS50089">
    <property type="entry name" value="ZF_RING_2"/>
    <property type="match status" value="1"/>
</dbReference>
<dbReference type="GO" id="GO:0043161">
    <property type="term" value="P:proteasome-mediated ubiquitin-dependent protein catabolic process"/>
    <property type="evidence" value="ECO:0007669"/>
    <property type="project" value="TreeGrafter"/>
</dbReference>
<keyword evidence="3" id="KW-0862">Zinc</keyword>
<feature type="region of interest" description="Disordered" evidence="5">
    <location>
        <begin position="88"/>
        <end position="112"/>
    </location>
</feature>
<dbReference type="InterPro" id="IPR017907">
    <property type="entry name" value="Znf_RING_CS"/>
</dbReference>
<dbReference type="FunFam" id="3.30.60.90:FF:000014">
    <property type="entry name" value="E3 ubiquitin-protein ligase PRT1"/>
    <property type="match status" value="1"/>
</dbReference>
<dbReference type="GO" id="GO:0061630">
    <property type="term" value="F:ubiquitin protein ligase activity"/>
    <property type="evidence" value="ECO:0007669"/>
    <property type="project" value="TreeGrafter"/>
</dbReference>
<keyword evidence="9" id="KW-1185">Reference proteome</keyword>
<dbReference type="InterPro" id="IPR027370">
    <property type="entry name" value="Znf-RING_euk"/>
</dbReference>
<keyword evidence="2 4" id="KW-0863">Zinc-finger</keyword>
<evidence type="ECO:0000313" key="9">
    <source>
        <dbReference type="Proteomes" id="UP001489004"/>
    </source>
</evidence>
<evidence type="ECO:0000256" key="4">
    <source>
        <dbReference type="PROSITE-ProRule" id="PRU00228"/>
    </source>
</evidence>
<proteinExistence type="predicted"/>
<evidence type="ECO:0000256" key="1">
    <source>
        <dbReference type="ARBA" id="ARBA00022723"/>
    </source>
</evidence>
<comment type="caution">
    <text evidence="8">The sequence shown here is derived from an EMBL/GenBank/DDBJ whole genome shotgun (WGS) entry which is preliminary data.</text>
</comment>
<dbReference type="EMBL" id="JALJOR010000002">
    <property type="protein sequence ID" value="KAK9824211.1"/>
    <property type="molecule type" value="Genomic_DNA"/>
</dbReference>
<dbReference type="PANTHER" id="PTHR15898:SF13">
    <property type="entry name" value="BIFUNCTIONAL APOPTOSIS REGULATOR"/>
    <property type="match status" value="1"/>
</dbReference>
<dbReference type="FunFam" id="3.30.40.10:FF:000489">
    <property type="entry name" value="E3 ubiquitin-protein ligase PRT1"/>
    <property type="match status" value="1"/>
</dbReference>
<dbReference type="PROSITE" id="PS50135">
    <property type="entry name" value="ZF_ZZ_2"/>
    <property type="match status" value="1"/>
</dbReference>
<dbReference type="GO" id="GO:0008270">
    <property type="term" value="F:zinc ion binding"/>
    <property type="evidence" value="ECO:0007669"/>
    <property type="project" value="UniProtKB-KW"/>
</dbReference>
<dbReference type="Pfam" id="PF13445">
    <property type="entry name" value="zf-RING_UBOX"/>
    <property type="match status" value="1"/>
</dbReference>
<protein>
    <recommendedName>
        <fullName evidence="10">E3 ubiquitin-protein ligase PRT1</fullName>
    </recommendedName>
</protein>
<feature type="domain" description="RING-type" evidence="6">
    <location>
        <begin position="13"/>
        <end position="53"/>
    </location>
</feature>
<evidence type="ECO:0000313" key="8">
    <source>
        <dbReference type="EMBL" id="KAK9824211.1"/>
    </source>
</evidence>
<evidence type="ECO:0000256" key="5">
    <source>
        <dbReference type="SAM" id="MobiDB-lite"/>
    </source>
</evidence>
<feature type="domain" description="ZZ-type" evidence="7">
    <location>
        <begin position="197"/>
        <end position="261"/>
    </location>
</feature>
<dbReference type="PANTHER" id="PTHR15898">
    <property type="entry name" value="BIFUNCTIONAL APOPTOSIS REGULATOR"/>
    <property type="match status" value="1"/>
</dbReference>
<organism evidence="8 9">
    <name type="scientific">[Myrmecia] bisecta</name>
    <dbReference type="NCBI Taxonomy" id="41462"/>
    <lineage>
        <taxon>Eukaryota</taxon>
        <taxon>Viridiplantae</taxon>
        <taxon>Chlorophyta</taxon>
        <taxon>core chlorophytes</taxon>
        <taxon>Trebouxiophyceae</taxon>
        <taxon>Trebouxiales</taxon>
        <taxon>Trebouxiaceae</taxon>
        <taxon>Myrmecia</taxon>
    </lineage>
</organism>
<reference evidence="8 9" key="1">
    <citation type="journal article" date="2024" name="Nat. Commun.">
        <title>Phylogenomics reveals the evolutionary origins of lichenization in chlorophyte algae.</title>
        <authorList>
            <person name="Puginier C."/>
            <person name="Libourel C."/>
            <person name="Otte J."/>
            <person name="Skaloud P."/>
            <person name="Haon M."/>
            <person name="Grisel S."/>
            <person name="Petersen M."/>
            <person name="Berrin J.G."/>
            <person name="Delaux P.M."/>
            <person name="Dal Grande F."/>
            <person name="Keller J."/>
        </authorList>
    </citation>
    <scope>NUCLEOTIDE SEQUENCE [LARGE SCALE GENOMIC DNA]</scope>
    <source>
        <strain evidence="8 9">SAG 2043</strain>
    </source>
</reference>
<sequence>MSPPKLDVDDWNCPVCMEVLHKPAANVCGHVFCFWCLHHAMSPFTPSKCPLCRSAYANLPSVCLVLHQFLLKAFPTEYKQRLADVAADEEQQEISSPEVRVNEPGGSTSQDGQATFHEEEFLCSRPGCGRLLHNPVVLTCGHTIVVRQTTVCHQLSHLLQSLFPEAQQHRAQESSVRFRGLRALAQLTRDANTHFTHHGVGCDSCGVYPIVGRRYRCMDCQEKMGTDLCGPCMDRGLHVTGRFNQQHKPDHQMMLIKPRINELHILQAMNPELSMDSLMYLLEMTVEPEQDAPAEGAASGEDDDYVPGTHWDGTVPGLDGDDQNWAALAAGVRASRDGSGSGQGNGSPSTGTQEGPGATGMAGGGSGSGHGDDNGGRPSDNAEEGGDAGAGGAAIAGWDGSRPGGGQSGRRLRTRAQDAVPLRDRSMLQRCMHTLPRSSHGLRLSCVNSGLSGRAP</sequence>
<evidence type="ECO:0000259" key="7">
    <source>
        <dbReference type="PROSITE" id="PS50135"/>
    </source>
</evidence>
<dbReference type="Proteomes" id="UP001489004">
    <property type="component" value="Unassembled WGS sequence"/>
</dbReference>
<evidence type="ECO:0000256" key="2">
    <source>
        <dbReference type="ARBA" id="ARBA00022771"/>
    </source>
</evidence>
<evidence type="ECO:0000259" key="6">
    <source>
        <dbReference type="PROSITE" id="PS50089"/>
    </source>
</evidence>
<dbReference type="InterPro" id="IPR013083">
    <property type="entry name" value="Znf_RING/FYVE/PHD"/>
</dbReference>
<dbReference type="InterPro" id="IPR000433">
    <property type="entry name" value="Znf_ZZ"/>
</dbReference>
<name>A0AAW1QST7_9CHLO</name>
<feature type="compositionally biased region" description="Gly residues" evidence="5">
    <location>
        <begin position="357"/>
        <end position="369"/>
    </location>
</feature>
<evidence type="ECO:0008006" key="10">
    <source>
        <dbReference type="Google" id="ProtNLM"/>
    </source>
</evidence>
<dbReference type="AlphaFoldDB" id="A0AAW1QST7"/>
<dbReference type="Gene3D" id="3.30.60.90">
    <property type="match status" value="1"/>
</dbReference>
<evidence type="ECO:0000256" key="3">
    <source>
        <dbReference type="ARBA" id="ARBA00022833"/>
    </source>
</evidence>
<dbReference type="SMART" id="SM00184">
    <property type="entry name" value="RING"/>
    <property type="match status" value="1"/>
</dbReference>
<dbReference type="PROSITE" id="PS00518">
    <property type="entry name" value="ZF_RING_1"/>
    <property type="match status" value="1"/>
</dbReference>
<dbReference type="InterPro" id="IPR043145">
    <property type="entry name" value="Znf_ZZ_sf"/>
</dbReference>